<feature type="compositionally biased region" description="Basic and acidic residues" evidence="1">
    <location>
        <begin position="817"/>
        <end position="832"/>
    </location>
</feature>
<sequence>MYEARGKAGPGWGGTERKEVSHALVIGLHRKRMTVYIILELILTVGLFQFMASWLRGRILDWAGSVIVQGLECCHMFLRLRLQSWCVCCLRLGASVLAGSWVMPQGPGDWTALFMVIAGQVLSLSSRYHCMFGGAERPMAKTYLIGSHVVSGLLISGAFLSRAGGPGGEGMLSACELRHHGIAVALAGVLSCLIDALAYYNRGYQSTRGIGPFRRPPSGGRRRRLVLARGYDQDLFDLHHFLSGPGEASQWEGGLSSPHSSMLIPDLPPSQSLPSFLGPEASQWARRCGHLWMRLSALWEEMGGRELAGRLLLTSVGVAASAGPAETLLAKASALIFGEDHQYHGLPPVGSSWQALPKVAFTTVAVAVYGFFTLGRSTLLLCHLLRQPVDFSALGKGERGGAESLLHGWLEKGWAVILREPRLEHPNRGGGRRQSAESAFEAPEKDMWRGEMEETQRMLYRTAVLASWSVFPPRLEMFDVSRQPLGPTDRLYRAQAFLDLAILAHGQVERRRQACFKDRGVWRATCRPLVMVVNALTLQIELEMEGCGRVEGGMPSPLKKLHARLGLVEPEEGNSLAGLIVDAEVQRRMEEVWSRRRSHGQPIAQEDLDSDPHKWLLPAKGEWRGGTHLSPDQEGKMAPGRPPKPLEIPTLDLQVVELAASALGALYRNAVSVVEEEERFEDPRGCSRHSIPAVVGSLVGCQLALHLYSAMVLCAADGGGGNGRGTGGWAGWVSGKDTGMTEAGMQGAVPRFQVIFDRPSVVLPQLAGVSMAVDEAIESILGTYYESDLMTFSFAPLYARCLKMYIECWRRKDEERMDKEIRDRQSSEREGGEDGQAWLETKLSKGSRWEGNGSPSLLLQRRGKWRKS</sequence>
<proteinExistence type="predicted"/>
<keyword evidence="2" id="KW-0472">Membrane</keyword>
<feature type="compositionally biased region" description="Basic and acidic residues" evidence="1">
    <location>
        <begin position="621"/>
        <end position="635"/>
    </location>
</feature>
<evidence type="ECO:0000313" key="3">
    <source>
        <dbReference type="EMBL" id="EWM26278.1"/>
    </source>
</evidence>
<feature type="region of interest" description="Disordered" evidence="1">
    <location>
        <begin position="620"/>
        <end position="644"/>
    </location>
</feature>
<evidence type="ECO:0000256" key="2">
    <source>
        <dbReference type="SAM" id="Phobius"/>
    </source>
</evidence>
<keyword evidence="2" id="KW-1133">Transmembrane helix</keyword>
<evidence type="ECO:0000313" key="4">
    <source>
        <dbReference type="Proteomes" id="UP000019335"/>
    </source>
</evidence>
<dbReference type="Proteomes" id="UP000019335">
    <property type="component" value="Chromosome 9"/>
</dbReference>
<feature type="region of interest" description="Disordered" evidence="1">
    <location>
        <begin position="817"/>
        <end position="868"/>
    </location>
</feature>
<organism evidence="3 4">
    <name type="scientific">Nannochloropsis gaditana</name>
    <dbReference type="NCBI Taxonomy" id="72520"/>
    <lineage>
        <taxon>Eukaryota</taxon>
        <taxon>Sar</taxon>
        <taxon>Stramenopiles</taxon>
        <taxon>Ochrophyta</taxon>
        <taxon>Eustigmatophyceae</taxon>
        <taxon>Eustigmatales</taxon>
        <taxon>Monodopsidaceae</taxon>
        <taxon>Nannochloropsis</taxon>
    </lineage>
</organism>
<keyword evidence="2" id="KW-0812">Transmembrane</keyword>
<name>W7TRW5_9STRA</name>
<evidence type="ECO:0000256" key="1">
    <source>
        <dbReference type="SAM" id="MobiDB-lite"/>
    </source>
</evidence>
<gene>
    <name evidence="3" type="ORF">Naga_100073g2</name>
</gene>
<keyword evidence="4" id="KW-1185">Reference proteome</keyword>
<dbReference type="EMBL" id="AZIL01000696">
    <property type="protein sequence ID" value="EWM26278.1"/>
    <property type="molecule type" value="Genomic_DNA"/>
</dbReference>
<protein>
    <submittedName>
        <fullName evidence="3">Uncharacterized protein</fullName>
    </submittedName>
</protein>
<feature type="transmembrane region" description="Helical" evidence="2">
    <location>
        <begin position="33"/>
        <end position="53"/>
    </location>
</feature>
<reference evidence="3 4" key="1">
    <citation type="journal article" date="2014" name="Mol. Plant">
        <title>Chromosome Scale Genome Assembly and Transcriptome Profiling of Nannochloropsis gaditana in Nitrogen Depletion.</title>
        <authorList>
            <person name="Corteggiani Carpinelli E."/>
            <person name="Telatin A."/>
            <person name="Vitulo N."/>
            <person name="Forcato C."/>
            <person name="D'Angelo M."/>
            <person name="Schiavon R."/>
            <person name="Vezzi A."/>
            <person name="Giacometti G.M."/>
            <person name="Morosinotto T."/>
            <person name="Valle G."/>
        </authorList>
    </citation>
    <scope>NUCLEOTIDE SEQUENCE [LARGE SCALE GENOMIC DNA]</scope>
    <source>
        <strain evidence="3 4">B-31</strain>
    </source>
</reference>
<dbReference type="OrthoDB" id="10282441at2759"/>
<comment type="caution">
    <text evidence="3">The sequence shown here is derived from an EMBL/GenBank/DDBJ whole genome shotgun (WGS) entry which is preliminary data.</text>
</comment>
<accession>W7TRW5</accession>
<dbReference type="AlphaFoldDB" id="W7TRW5"/>